<name>A0A9W7DDS4_AMBMO</name>
<comment type="caution">
    <text evidence="3">The sequence shown here is derived from an EMBL/GenBank/DDBJ whole genome shotgun (WGS) entry which is preliminary data.</text>
</comment>
<feature type="transmembrane region" description="Helical" evidence="2">
    <location>
        <begin position="379"/>
        <end position="401"/>
    </location>
</feature>
<keyword evidence="2" id="KW-0812">Transmembrane</keyword>
<dbReference type="AlphaFoldDB" id="A0A9W7DDS4"/>
<evidence type="ECO:0000256" key="2">
    <source>
        <dbReference type="SAM" id="Phobius"/>
    </source>
</evidence>
<keyword evidence="1" id="KW-0175">Coiled coil</keyword>
<feature type="coiled-coil region" evidence="1">
    <location>
        <begin position="20"/>
        <end position="47"/>
    </location>
</feature>
<reference evidence="3" key="1">
    <citation type="submission" date="2023-04" db="EMBL/GenBank/DDBJ databases">
        <title>Ambrosiozyma monospora NBRC 1965.</title>
        <authorList>
            <person name="Ichikawa N."/>
            <person name="Sato H."/>
            <person name="Tonouchi N."/>
        </authorList>
    </citation>
    <scope>NUCLEOTIDE SEQUENCE</scope>
    <source>
        <strain evidence="3">NBRC 1965</strain>
    </source>
</reference>
<organism evidence="3 4">
    <name type="scientific">Ambrosiozyma monospora</name>
    <name type="common">Yeast</name>
    <name type="synonym">Endomycopsis monosporus</name>
    <dbReference type="NCBI Taxonomy" id="43982"/>
    <lineage>
        <taxon>Eukaryota</taxon>
        <taxon>Fungi</taxon>
        <taxon>Dikarya</taxon>
        <taxon>Ascomycota</taxon>
        <taxon>Saccharomycotina</taxon>
        <taxon>Pichiomycetes</taxon>
        <taxon>Pichiales</taxon>
        <taxon>Pichiaceae</taxon>
        <taxon>Ambrosiozyma</taxon>
    </lineage>
</organism>
<accession>A0A9W7DDS4</accession>
<keyword evidence="2" id="KW-1133">Transmembrane helix</keyword>
<keyword evidence="2" id="KW-0472">Membrane</keyword>
<sequence length="403" mass="46414">MVTKRESVLDKDDQIIMGAYNPVEAQLEILQTELNNLNRSDRELREESRGILKIQNSYLKKKVKELERLSNDRLAQIGELKLENAKLGNYKFNSGKLVDKLQEQNRNLKFYLTASNLNLSTSTKSPTSSNKPGSPLLHQPNFAQVIFNIKSNTPTLTDLLEFDKYWYKLSKNLLVYGFDQTVAHFNKKDKSSLSAPKSTTDDKTQLKDIDEEKLLSCILQETIDPELLYLFEDVLYLPPSHKVSNAVCFLIRINEQSLSEKAKLVPNLKFKMDKWRIPIGPISNPTSTDPIESAKSHYFNLFQKVQDQITKYSLQKELPANEILKFAYRGIRLSSAEYRSWAEEFEELHGLDQYDAHLAFDNLLDLQVQCYPKVKMLDFCLFLGSVVLSFVLLILLCTWISSH</sequence>
<gene>
    <name evidence="3" type="ORF">Amon01_000203200</name>
</gene>
<proteinExistence type="predicted"/>
<dbReference type="Proteomes" id="UP001165063">
    <property type="component" value="Unassembled WGS sequence"/>
</dbReference>
<evidence type="ECO:0000313" key="3">
    <source>
        <dbReference type="EMBL" id="GMG21495.1"/>
    </source>
</evidence>
<evidence type="ECO:0000313" key="4">
    <source>
        <dbReference type="Proteomes" id="UP001165063"/>
    </source>
</evidence>
<keyword evidence="4" id="KW-1185">Reference proteome</keyword>
<evidence type="ECO:0000256" key="1">
    <source>
        <dbReference type="SAM" id="Coils"/>
    </source>
</evidence>
<dbReference type="EMBL" id="BSXU01000684">
    <property type="protein sequence ID" value="GMG21495.1"/>
    <property type="molecule type" value="Genomic_DNA"/>
</dbReference>
<protein>
    <submittedName>
        <fullName evidence="3">Unnamed protein product</fullName>
    </submittedName>
</protein>